<evidence type="ECO:0000256" key="6">
    <source>
        <dbReference type="ARBA" id="ARBA00022801"/>
    </source>
</evidence>
<evidence type="ECO:0000256" key="5">
    <source>
        <dbReference type="ARBA" id="ARBA00022723"/>
    </source>
</evidence>
<organism evidence="11">
    <name type="scientific">Rheinheimera sp. BAL341</name>
    <dbReference type="NCBI Taxonomy" id="1708203"/>
    <lineage>
        <taxon>Bacteria</taxon>
        <taxon>Pseudomonadati</taxon>
        <taxon>Pseudomonadota</taxon>
        <taxon>Gammaproteobacteria</taxon>
        <taxon>Chromatiales</taxon>
        <taxon>Chromatiaceae</taxon>
        <taxon>Rheinheimera</taxon>
    </lineage>
</organism>
<comment type="cofactor">
    <cofactor evidence="2">
        <name>Zn(2+)</name>
        <dbReference type="ChEBI" id="CHEBI:29105"/>
    </cofactor>
</comment>
<dbReference type="InterPro" id="IPR050241">
    <property type="entry name" value="NAD-cap_RNA_hydrolase_NudC"/>
</dbReference>
<dbReference type="InterPro" id="IPR020084">
    <property type="entry name" value="NUDIX_hydrolase_CS"/>
</dbReference>
<comment type="catalytic activity">
    <reaction evidence="9">
        <text>a 5'-end NAD(+)-phospho-ribonucleoside in mRNA + H2O = a 5'-end phospho-adenosine-phospho-ribonucleoside in mRNA + beta-nicotinamide D-ribonucleotide + 2 H(+)</text>
        <dbReference type="Rhea" id="RHEA:60876"/>
        <dbReference type="Rhea" id="RHEA-COMP:15698"/>
        <dbReference type="Rhea" id="RHEA-COMP:15719"/>
        <dbReference type="ChEBI" id="CHEBI:14649"/>
        <dbReference type="ChEBI" id="CHEBI:15377"/>
        <dbReference type="ChEBI" id="CHEBI:15378"/>
        <dbReference type="ChEBI" id="CHEBI:144029"/>
        <dbReference type="ChEBI" id="CHEBI:144051"/>
    </reaction>
    <physiologicalReaction direction="left-to-right" evidence="9">
        <dbReference type="Rhea" id="RHEA:60877"/>
    </physiologicalReaction>
</comment>
<dbReference type="GO" id="GO:0006742">
    <property type="term" value="P:NADP+ catabolic process"/>
    <property type="evidence" value="ECO:0007669"/>
    <property type="project" value="TreeGrafter"/>
</dbReference>
<dbReference type="GO" id="GO:0005829">
    <property type="term" value="C:cytosol"/>
    <property type="evidence" value="ECO:0007669"/>
    <property type="project" value="TreeGrafter"/>
</dbReference>
<comment type="similarity">
    <text evidence="3">Belongs to the Nudix hydrolase family. NudC subfamily.</text>
</comment>
<sequence length="264" mass="28973">MIKHSINISPSQKGVWFIVNRGRIWLNSQQQVPAGTFTGLTLSAEPEQICVLGELAGHTAYLLVNHDHIADESQWGSPRDLLEQGEAIFQLAARAVQVALFMQTHRFCGQCGSAMSLVSWELAALCNKCGHRCYPRIAPCVLVGIAHKGKILLARSSRHRQGFYSILAGFVESAETLEQAAIREVKEEVGVDICNLRYVGSQPWPFPHSLMTGFIGDYAGGDIVCQPQEIEHADWFDLTALPEVPAVQTLSGQIIAQLQQIAGK</sequence>
<evidence type="ECO:0000256" key="1">
    <source>
        <dbReference type="ARBA" id="ARBA00001946"/>
    </source>
</evidence>
<dbReference type="GO" id="GO:0110153">
    <property type="term" value="F:RNA NAD-cap (NMN-forming) hydrolase activity"/>
    <property type="evidence" value="ECO:0007669"/>
    <property type="project" value="RHEA"/>
</dbReference>
<evidence type="ECO:0000313" key="11">
    <source>
        <dbReference type="EMBL" id="VHO03742.1"/>
    </source>
</evidence>
<dbReference type="GO" id="GO:0046872">
    <property type="term" value="F:metal ion binding"/>
    <property type="evidence" value="ECO:0007669"/>
    <property type="project" value="UniProtKB-KW"/>
</dbReference>
<proteinExistence type="inferred from homology"/>
<dbReference type="InterPro" id="IPR015797">
    <property type="entry name" value="NUDIX_hydrolase-like_dom_sf"/>
</dbReference>
<evidence type="ECO:0000256" key="2">
    <source>
        <dbReference type="ARBA" id="ARBA00001947"/>
    </source>
</evidence>
<comment type="cofactor">
    <cofactor evidence="1">
        <name>Mg(2+)</name>
        <dbReference type="ChEBI" id="CHEBI:18420"/>
    </cofactor>
</comment>
<evidence type="ECO:0000256" key="8">
    <source>
        <dbReference type="ARBA" id="ARBA00023027"/>
    </source>
</evidence>
<keyword evidence="8" id="KW-0520">NAD</keyword>
<evidence type="ECO:0000256" key="3">
    <source>
        <dbReference type="ARBA" id="ARBA00009595"/>
    </source>
</evidence>
<dbReference type="SUPFAM" id="SSF55811">
    <property type="entry name" value="Nudix"/>
    <property type="match status" value="1"/>
</dbReference>
<dbReference type="Pfam" id="PF09297">
    <property type="entry name" value="Zn_ribbon_NUD"/>
    <property type="match status" value="1"/>
</dbReference>
<keyword evidence="7" id="KW-0460">Magnesium</keyword>
<dbReference type="EMBL" id="CAAJGR010000086">
    <property type="protein sequence ID" value="VHO03742.1"/>
    <property type="molecule type" value="Genomic_DNA"/>
</dbReference>
<dbReference type="CDD" id="cd03429">
    <property type="entry name" value="NUDIX_NADH_pyrophosphatase_Nudt13"/>
    <property type="match status" value="1"/>
</dbReference>
<gene>
    <name evidence="11" type="ORF">BAL341_1576</name>
</gene>
<dbReference type="InterPro" id="IPR000086">
    <property type="entry name" value="NUDIX_hydrolase_dom"/>
</dbReference>
<dbReference type="PROSITE" id="PS00893">
    <property type="entry name" value="NUDIX_BOX"/>
    <property type="match status" value="1"/>
</dbReference>
<dbReference type="GO" id="GO:0019677">
    <property type="term" value="P:NAD+ catabolic process"/>
    <property type="evidence" value="ECO:0007669"/>
    <property type="project" value="TreeGrafter"/>
</dbReference>
<dbReference type="Gene3D" id="3.90.79.10">
    <property type="entry name" value="Nucleoside Triphosphate Pyrophosphohydrolase"/>
    <property type="match status" value="1"/>
</dbReference>
<evidence type="ECO:0000256" key="7">
    <source>
        <dbReference type="ARBA" id="ARBA00022842"/>
    </source>
</evidence>
<dbReference type="EC" id="3.6.1.22" evidence="4"/>
<dbReference type="PANTHER" id="PTHR42904">
    <property type="entry name" value="NUDIX HYDROLASE, NUDC SUBFAMILY"/>
    <property type="match status" value="1"/>
</dbReference>
<name>A0A486XMI7_9GAMM</name>
<evidence type="ECO:0000256" key="4">
    <source>
        <dbReference type="ARBA" id="ARBA00012381"/>
    </source>
</evidence>
<evidence type="ECO:0000259" key="10">
    <source>
        <dbReference type="PROSITE" id="PS51462"/>
    </source>
</evidence>
<keyword evidence="5" id="KW-0479">Metal-binding</keyword>
<dbReference type="GO" id="GO:0035529">
    <property type="term" value="F:NADH pyrophosphatase activity"/>
    <property type="evidence" value="ECO:0007669"/>
    <property type="project" value="TreeGrafter"/>
</dbReference>
<dbReference type="InterPro" id="IPR015376">
    <property type="entry name" value="Znr_NADH_PPase"/>
</dbReference>
<evidence type="ECO:0000256" key="9">
    <source>
        <dbReference type="ARBA" id="ARBA00023679"/>
    </source>
</evidence>
<dbReference type="NCBIfam" id="NF001299">
    <property type="entry name" value="PRK00241.1"/>
    <property type="match status" value="1"/>
</dbReference>
<dbReference type="PROSITE" id="PS51462">
    <property type="entry name" value="NUDIX"/>
    <property type="match status" value="1"/>
</dbReference>
<protein>
    <recommendedName>
        <fullName evidence="4">NAD(+) diphosphatase</fullName>
        <ecNumber evidence="4">3.6.1.22</ecNumber>
    </recommendedName>
</protein>
<accession>A0A486XMI7</accession>
<dbReference type="AlphaFoldDB" id="A0A486XMI7"/>
<reference evidence="11" key="1">
    <citation type="submission" date="2019-04" db="EMBL/GenBank/DDBJ databases">
        <authorList>
            <person name="Brambilla D."/>
        </authorList>
    </citation>
    <scope>NUCLEOTIDE SEQUENCE</scope>
    <source>
        <strain evidence="11">BAL1</strain>
    </source>
</reference>
<dbReference type="PANTHER" id="PTHR42904:SF6">
    <property type="entry name" value="NAD-CAPPED RNA HYDROLASE NUDT12"/>
    <property type="match status" value="1"/>
</dbReference>
<dbReference type="Pfam" id="PF00293">
    <property type="entry name" value="NUDIX"/>
    <property type="match status" value="1"/>
</dbReference>
<dbReference type="Gene3D" id="3.90.79.20">
    <property type="match status" value="1"/>
</dbReference>
<keyword evidence="6 11" id="KW-0378">Hydrolase</keyword>
<feature type="domain" description="Nudix hydrolase" evidence="10">
    <location>
        <begin position="135"/>
        <end position="262"/>
    </location>
</feature>
<dbReference type="InterPro" id="IPR049734">
    <property type="entry name" value="NudC-like_C"/>
</dbReference>